<reference evidence="7 8" key="2">
    <citation type="journal article" date="2012" name="Proc. Natl. Acad. Sci. U.S.A.">
        <title>Antigenic diversity is generated by distinct evolutionary mechanisms in African trypanosome species.</title>
        <authorList>
            <person name="Jackson A.P."/>
            <person name="Berry A."/>
            <person name="Aslett M."/>
            <person name="Allison H.C."/>
            <person name="Burton P."/>
            <person name="Vavrova-Anderson J."/>
            <person name="Brown R."/>
            <person name="Browne H."/>
            <person name="Corton N."/>
            <person name="Hauser H."/>
            <person name="Gamble J."/>
            <person name="Gilderthorp R."/>
            <person name="Marcello L."/>
            <person name="McQuillan J."/>
            <person name="Otto T.D."/>
            <person name="Quail M.A."/>
            <person name="Sanders M.J."/>
            <person name="van Tonder A."/>
            <person name="Ginger M.L."/>
            <person name="Field M.C."/>
            <person name="Barry J.D."/>
            <person name="Hertz-Fowler C."/>
            <person name="Berriman M."/>
        </authorList>
    </citation>
    <scope>NUCLEOTIDE SEQUENCE [LARGE SCALE GENOMIC DNA]</scope>
    <source>
        <strain evidence="7 8">IL3000</strain>
    </source>
</reference>
<dbReference type="SUPFAM" id="SSF51905">
    <property type="entry name" value="FAD/NAD(P)-binding domain"/>
    <property type="match status" value="1"/>
</dbReference>
<keyword evidence="3" id="KW-0274">FAD</keyword>
<evidence type="ECO:0000256" key="2">
    <source>
        <dbReference type="ARBA" id="ARBA00022630"/>
    </source>
</evidence>
<dbReference type="InterPro" id="IPR003374">
    <property type="entry name" value="ApbE-like_sf"/>
</dbReference>
<evidence type="ECO:0000256" key="3">
    <source>
        <dbReference type="ARBA" id="ARBA00022827"/>
    </source>
</evidence>
<dbReference type="PANTHER" id="PTHR43400">
    <property type="entry name" value="FUMARATE REDUCTASE"/>
    <property type="match status" value="1"/>
</dbReference>
<comment type="cofactor">
    <cofactor evidence="1">
        <name>FAD</name>
        <dbReference type="ChEBI" id="CHEBI:57692"/>
    </cofactor>
</comment>
<dbReference type="EMBL" id="CAEQ01000934">
    <property type="protein sequence ID" value="CCD12890.1"/>
    <property type="molecule type" value="Genomic_DNA"/>
</dbReference>
<keyword evidence="4" id="KW-0560">Oxidoreductase</keyword>
<dbReference type="AlphaFoldDB" id="F9W6T3"/>
<evidence type="ECO:0000259" key="6">
    <source>
        <dbReference type="Pfam" id="PF00890"/>
    </source>
</evidence>
<feature type="domain" description="FAD-dependent oxidoreductase 2 FAD-binding" evidence="6">
    <location>
        <begin position="385"/>
        <end position="574"/>
    </location>
</feature>
<dbReference type="InterPro" id="IPR036188">
    <property type="entry name" value="FAD/NAD-bd_sf"/>
</dbReference>
<dbReference type="OMA" id="TIMENXX"/>
<comment type="caution">
    <text evidence="7">The sequence shown here is derived from an EMBL/GenBank/DDBJ whole genome shotgun (WGS) entry which is preliminary data.</text>
</comment>
<sequence>MVDGRSSASVVAVDPERAARERDAAARAILQDSPLHAPMQYATSGVELTVPYTLKVVATSDAFDRAKEVADEVLRCAWQLADTVLNNFNPSSEVSLVGRLPVGQKHQMSAPLKRVMACCQRVYNSSAGCFDPATAPVAKVLRDVALGKKKDAEALGMLEQMCTLPNSFLIDLDAGTISRKHGHAMLDLGGVSKGYIVDYVVDNINAAGFTNVFFDWGGDCRASGTNARNTPWVVGIVRPPSLEMLRNPPKEPSYISVISLDNEALATSGDYENLIYMSDDKPCTTTYDWKSRELMNTFPQQIFAQVSVKCYSAMYADALATASFIKRDPAKVRQLLDGWRYVRDTVKDYRLYVRENERVAKMFEIATEDAEMRKRRISNTLPARVIVVGGGLAGLSAAIEAANCGAQVILMDKEASLGGNSAKATSGINGWGTRAQAKASIVDGGKYFERDTYKSGIGGNTDPALVKTLSVKSADAINWLTSLGVPLTVLSQLGGHSRKRTHRAPDKKDGTPLPIGFTIMKTLEDHVRGALAGRVTIMESCAVTSLLSETKERPDGTTQVRVTGVEFVQANNGKTSIL</sequence>
<dbReference type="Gene3D" id="3.10.520.10">
    <property type="entry name" value="ApbE-like domains"/>
    <property type="match status" value="1"/>
</dbReference>
<evidence type="ECO:0000256" key="1">
    <source>
        <dbReference type="ARBA" id="ARBA00001974"/>
    </source>
</evidence>
<evidence type="ECO:0000313" key="7">
    <source>
        <dbReference type="EMBL" id="CCD12890.1"/>
    </source>
</evidence>
<dbReference type="Pfam" id="PF00890">
    <property type="entry name" value="FAD_binding_2"/>
    <property type="match status" value="1"/>
</dbReference>
<feature type="non-terminal residue" evidence="7">
    <location>
        <position position="1"/>
    </location>
</feature>
<gene>
    <name evidence="7" type="ORF">TCIL3000_0_37280</name>
</gene>
<protein>
    <submittedName>
        <fullName evidence="7">WGS project CAEQ00000000 data, annotated contig 1524</fullName>
    </submittedName>
</protein>
<evidence type="ECO:0000256" key="4">
    <source>
        <dbReference type="ARBA" id="ARBA00023002"/>
    </source>
</evidence>
<dbReference type="Gene3D" id="3.50.50.60">
    <property type="entry name" value="FAD/NAD(P)-binding domain"/>
    <property type="match status" value="1"/>
</dbReference>
<proteinExistence type="predicted"/>
<dbReference type="InterPro" id="IPR003953">
    <property type="entry name" value="FAD-dep_OxRdtase_2_FAD-bd"/>
</dbReference>
<keyword evidence="2" id="KW-0285">Flavoprotein</keyword>
<feature type="region of interest" description="Disordered" evidence="5">
    <location>
        <begin position="494"/>
        <end position="513"/>
    </location>
</feature>
<organism evidence="7 8">
    <name type="scientific">Trypanosoma congolense (strain IL3000)</name>
    <dbReference type="NCBI Taxonomy" id="1068625"/>
    <lineage>
        <taxon>Eukaryota</taxon>
        <taxon>Discoba</taxon>
        <taxon>Euglenozoa</taxon>
        <taxon>Kinetoplastea</taxon>
        <taxon>Metakinetoplastina</taxon>
        <taxon>Trypanosomatida</taxon>
        <taxon>Trypanosomatidae</taxon>
        <taxon>Trypanosoma</taxon>
        <taxon>Nannomonas</taxon>
    </lineage>
</organism>
<keyword evidence="8" id="KW-1185">Reference proteome</keyword>
<reference evidence="8" key="1">
    <citation type="submission" date="2011-07" db="EMBL/GenBank/DDBJ databases">
        <title>Divergent evolution of antigenic variation in African trypanosomes.</title>
        <authorList>
            <person name="Jackson A.P."/>
            <person name="Berry A."/>
            <person name="Allison H.C."/>
            <person name="Burton P."/>
            <person name="Anderson J."/>
            <person name="Aslett M."/>
            <person name="Brown R."/>
            <person name="Corton N."/>
            <person name="Harris D."/>
            <person name="Hauser H."/>
            <person name="Gamble J."/>
            <person name="Gilderthorp R."/>
            <person name="McQuillan J."/>
            <person name="Quail M.A."/>
            <person name="Sanders M."/>
            <person name="Van Tonder A."/>
            <person name="Ginger M.L."/>
            <person name="Donelson J.E."/>
            <person name="Field M.C."/>
            <person name="Barry J.D."/>
            <person name="Berriman M."/>
            <person name="Hertz-Fowler C."/>
        </authorList>
    </citation>
    <scope>NUCLEOTIDE SEQUENCE [LARGE SCALE GENOMIC DNA]</scope>
    <source>
        <strain evidence="8">IL3000</strain>
    </source>
</reference>
<dbReference type="InterPro" id="IPR024932">
    <property type="entry name" value="ApbE"/>
</dbReference>
<dbReference type="InterPro" id="IPR050315">
    <property type="entry name" value="FAD-oxidoreductase_2"/>
</dbReference>
<evidence type="ECO:0000256" key="5">
    <source>
        <dbReference type="SAM" id="MobiDB-lite"/>
    </source>
</evidence>
<dbReference type="Pfam" id="PF02424">
    <property type="entry name" value="ApbE"/>
    <property type="match status" value="1"/>
</dbReference>
<evidence type="ECO:0000313" key="8">
    <source>
        <dbReference type="Proteomes" id="UP000000702"/>
    </source>
</evidence>
<dbReference type="PANTHER" id="PTHR43400:SF7">
    <property type="entry name" value="FAD-DEPENDENT OXIDOREDUCTASE 2 FAD BINDING DOMAIN-CONTAINING PROTEIN"/>
    <property type="match status" value="1"/>
</dbReference>
<dbReference type="SUPFAM" id="SSF143631">
    <property type="entry name" value="ApbE-like"/>
    <property type="match status" value="1"/>
</dbReference>
<dbReference type="GO" id="GO:0016491">
    <property type="term" value="F:oxidoreductase activity"/>
    <property type="evidence" value="ECO:0007669"/>
    <property type="project" value="UniProtKB-KW"/>
</dbReference>
<accession>F9W6T3</accession>
<name>F9W6T3_TRYCI</name>
<dbReference type="Proteomes" id="UP000000702">
    <property type="component" value="Unassembled WGS sequence"/>
</dbReference>